<dbReference type="Proteomes" id="UP001058974">
    <property type="component" value="Chromosome 2"/>
</dbReference>
<proteinExistence type="predicted"/>
<evidence type="ECO:0000313" key="1">
    <source>
        <dbReference type="EMBL" id="KAI5437490.1"/>
    </source>
</evidence>
<dbReference type="AlphaFoldDB" id="A0A9D4YHS2"/>
<dbReference type="Gramene" id="Psat02G0355900-T1">
    <property type="protein sequence ID" value="KAI5437490.1"/>
    <property type="gene ID" value="KIW84_023559"/>
</dbReference>
<sequence>MDSGWWRPFSKTDSRVPFQERFLHQKNSSQDQDNLDRCIPNRSAMDFGYAHYMLTEGTKGKENPEGNSFASSSIQIIQTQTTYSSDF</sequence>
<accession>A0A9D4YHS2</accession>
<organism evidence="1 2">
    <name type="scientific">Pisum sativum</name>
    <name type="common">Garden pea</name>
    <name type="synonym">Lathyrus oleraceus</name>
    <dbReference type="NCBI Taxonomy" id="3888"/>
    <lineage>
        <taxon>Eukaryota</taxon>
        <taxon>Viridiplantae</taxon>
        <taxon>Streptophyta</taxon>
        <taxon>Embryophyta</taxon>
        <taxon>Tracheophyta</taxon>
        <taxon>Spermatophyta</taxon>
        <taxon>Magnoliopsida</taxon>
        <taxon>eudicotyledons</taxon>
        <taxon>Gunneridae</taxon>
        <taxon>Pentapetalae</taxon>
        <taxon>rosids</taxon>
        <taxon>fabids</taxon>
        <taxon>Fabales</taxon>
        <taxon>Fabaceae</taxon>
        <taxon>Papilionoideae</taxon>
        <taxon>50 kb inversion clade</taxon>
        <taxon>NPAAA clade</taxon>
        <taxon>Hologalegina</taxon>
        <taxon>IRL clade</taxon>
        <taxon>Fabeae</taxon>
        <taxon>Lathyrus</taxon>
    </lineage>
</organism>
<reference evidence="1 2" key="1">
    <citation type="journal article" date="2022" name="Nat. Genet.">
        <title>Improved pea reference genome and pan-genome highlight genomic features and evolutionary characteristics.</title>
        <authorList>
            <person name="Yang T."/>
            <person name="Liu R."/>
            <person name="Luo Y."/>
            <person name="Hu S."/>
            <person name="Wang D."/>
            <person name="Wang C."/>
            <person name="Pandey M.K."/>
            <person name="Ge S."/>
            <person name="Xu Q."/>
            <person name="Li N."/>
            <person name="Li G."/>
            <person name="Huang Y."/>
            <person name="Saxena R.K."/>
            <person name="Ji Y."/>
            <person name="Li M."/>
            <person name="Yan X."/>
            <person name="He Y."/>
            <person name="Liu Y."/>
            <person name="Wang X."/>
            <person name="Xiang C."/>
            <person name="Varshney R.K."/>
            <person name="Ding H."/>
            <person name="Gao S."/>
            <person name="Zong X."/>
        </authorList>
    </citation>
    <scope>NUCLEOTIDE SEQUENCE [LARGE SCALE GENOMIC DNA]</scope>
    <source>
        <strain evidence="1 2">cv. Zhongwan 6</strain>
    </source>
</reference>
<gene>
    <name evidence="1" type="ORF">KIW84_023559</name>
</gene>
<protein>
    <submittedName>
        <fullName evidence="1">Uncharacterized protein</fullName>
    </submittedName>
</protein>
<keyword evidence="2" id="KW-1185">Reference proteome</keyword>
<comment type="caution">
    <text evidence="1">The sequence shown here is derived from an EMBL/GenBank/DDBJ whole genome shotgun (WGS) entry which is preliminary data.</text>
</comment>
<name>A0A9D4YHS2_PEA</name>
<evidence type="ECO:0000313" key="2">
    <source>
        <dbReference type="Proteomes" id="UP001058974"/>
    </source>
</evidence>
<dbReference type="EMBL" id="JAMSHJ010000002">
    <property type="protein sequence ID" value="KAI5437490.1"/>
    <property type="molecule type" value="Genomic_DNA"/>
</dbReference>